<dbReference type="InterPro" id="IPR004827">
    <property type="entry name" value="bZIP"/>
</dbReference>
<dbReference type="Gene3D" id="1.20.5.170">
    <property type="match status" value="1"/>
</dbReference>
<dbReference type="GO" id="GO:0000976">
    <property type="term" value="F:transcription cis-regulatory region binding"/>
    <property type="evidence" value="ECO:0007669"/>
    <property type="project" value="InterPro"/>
</dbReference>
<keyword evidence="2" id="KW-0539">Nucleus</keyword>
<dbReference type="GO" id="GO:0001228">
    <property type="term" value="F:DNA-binding transcription activator activity, RNA polymerase II-specific"/>
    <property type="evidence" value="ECO:0007669"/>
    <property type="project" value="TreeGrafter"/>
</dbReference>
<feature type="compositionally biased region" description="Polar residues" evidence="4">
    <location>
        <begin position="336"/>
        <end position="350"/>
    </location>
</feature>
<dbReference type="CDD" id="cd14688">
    <property type="entry name" value="bZIP_YAP"/>
    <property type="match status" value="1"/>
</dbReference>
<evidence type="ECO:0000256" key="2">
    <source>
        <dbReference type="ARBA" id="ARBA00023242"/>
    </source>
</evidence>
<feature type="compositionally biased region" description="Polar residues" evidence="4">
    <location>
        <begin position="198"/>
        <end position="240"/>
    </location>
</feature>
<dbReference type="PROSITE" id="PS00036">
    <property type="entry name" value="BZIP_BASIC"/>
    <property type="match status" value="1"/>
</dbReference>
<evidence type="ECO:0000256" key="3">
    <source>
        <dbReference type="SAM" id="Coils"/>
    </source>
</evidence>
<dbReference type="InterPro" id="IPR046347">
    <property type="entry name" value="bZIP_sf"/>
</dbReference>
<protein>
    <submittedName>
        <fullName evidence="6">Basic-leucine zipper (BZIP) transcription factor</fullName>
    </submittedName>
</protein>
<feature type="region of interest" description="Disordered" evidence="4">
    <location>
        <begin position="186"/>
        <end position="295"/>
    </location>
</feature>
<dbReference type="PANTHER" id="PTHR40621:SF9">
    <property type="entry name" value="MEAB PROTEIN"/>
    <property type="match status" value="1"/>
</dbReference>
<dbReference type="Proteomes" id="UP000007129">
    <property type="component" value="Unassembled WGS sequence"/>
</dbReference>
<evidence type="ECO:0000256" key="4">
    <source>
        <dbReference type="SAM" id="MobiDB-lite"/>
    </source>
</evidence>
<keyword evidence="3" id="KW-0175">Coiled coil</keyword>
<dbReference type="EMBL" id="AHHD01000250">
    <property type="protein sequence ID" value="EKG17302.1"/>
    <property type="molecule type" value="Genomic_DNA"/>
</dbReference>
<accession>K2RX42</accession>
<evidence type="ECO:0000313" key="6">
    <source>
        <dbReference type="EMBL" id="EKG17302.1"/>
    </source>
</evidence>
<evidence type="ECO:0000259" key="5">
    <source>
        <dbReference type="PROSITE" id="PS00036"/>
    </source>
</evidence>
<dbReference type="HOGENOM" id="CLU_035241_2_0_1"/>
<dbReference type="PANTHER" id="PTHR40621">
    <property type="entry name" value="TRANSCRIPTION FACTOR KAPC-RELATED"/>
    <property type="match status" value="1"/>
</dbReference>
<sequence length="432" mass="46937">MGDNNTAKDTPAAVGKSEEPSRDGSASSIATTPEPEAESYSAQEQPQQQQKRKGGRKPIYATSEERKQRNRQAQAAFRERRTEYIKQLESTIKHHEETLQTLQQNHRSAADECLMLRYKNSLLERILLEKGIDVQAELRAKTGSPHLGPSRVPPPGSAVQPPMQRAIMNRAQQARRSFAGFPQKVEGVQGSPLAQPEGSVQNHSPHSQPTPASHMSSPSTTATKSPNFIPTISPNMGPVSQTQQQQQQQQQLRPQPARPQYNPLPPQRTSLNTQFASGSGLPSASSVNSAGGNALAGNGNGPSAFYPSPFQSHMDQLEQEYDAQADMIDDRDASEHSASTTYPPQFQPNMQPQGTPQLPPQGSGQMAPQQFQGQDQYTSPAALQPADGAQSGYAMSGNMNHGFDPYDPILDADPFGLSASMHFPTQFSYQTG</sequence>
<reference evidence="6 7" key="1">
    <citation type="journal article" date="2012" name="BMC Genomics">
        <title>Tools to kill: Genome of one of the most destructive plant pathogenic fungi Macrophomina phaseolina.</title>
        <authorList>
            <person name="Islam M.S."/>
            <person name="Haque M.S."/>
            <person name="Islam M.M."/>
            <person name="Emdad E.M."/>
            <person name="Halim A."/>
            <person name="Hossen Q.M.M."/>
            <person name="Hossain M.Z."/>
            <person name="Ahmed B."/>
            <person name="Rahim S."/>
            <person name="Rahman M.S."/>
            <person name="Alam M.M."/>
            <person name="Hou S."/>
            <person name="Wan X."/>
            <person name="Saito J.A."/>
            <person name="Alam M."/>
        </authorList>
    </citation>
    <scope>NUCLEOTIDE SEQUENCE [LARGE SCALE GENOMIC DNA]</scope>
    <source>
        <strain evidence="6 7">MS6</strain>
    </source>
</reference>
<dbReference type="InterPro" id="IPR050936">
    <property type="entry name" value="AP-1-like"/>
</dbReference>
<dbReference type="STRING" id="1126212.K2RX42"/>
<feature type="domain" description="BZIP" evidence="5">
    <location>
        <begin position="66"/>
        <end position="80"/>
    </location>
</feature>
<feature type="compositionally biased region" description="Low complexity" evidence="4">
    <location>
        <begin position="283"/>
        <end position="295"/>
    </location>
</feature>
<name>K2RX42_MACPH</name>
<organism evidence="6 7">
    <name type="scientific">Macrophomina phaseolina (strain MS6)</name>
    <name type="common">Charcoal rot fungus</name>
    <dbReference type="NCBI Taxonomy" id="1126212"/>
    <lineage>
        <taxon>Eukaryota</taxon>
        <taxon>Fungi</taxon>
        <taxon>Dikarya</taxon>
        <taxon>Ascomycota</taxon>
        <taxon>Pezizomycotina</taxon>
        <taxon>Dothideomycetes</taxon>
        <taxon>Dothideomycetes incertae sedis</taxon>
        <taxon>Botryosphaeriales</taxon>
        <taxon>Botryosphaeriaceae</taxon>
        <taxon>Macrophomina</taxon>
    </lineage>
</organism>
<feature type="compositionally biased region" description="Low complexity" evidence="4">
    <location>
        <begin position="351"/>
        <end position="365"/>
    </location>
</feature>
<comment type="subcellular location">
    <subcellularLocation>
        <location evidence="1">Nucleus</location>
    </subcellularLocation>
</comment>
<evidence type="ECO:0000256" key="1">
    <source>
        <dbReference type="ARBA" id="ARBA00004123"/>
    </source>
</evidence>
<feature type="compositionally biased region" description="Polar residues" evidence="4">
    <location>
        <begin position="267"/>
        <end position="282"/>
    </location>
</feature>
<dbReference type="SUPFAM" id="SSF57959">
    <property type="entry name" value="Leucine zipper domain"/>
    <property type="match status" value="1"/>
</dbReference>
<dbReference type="SMART" id="SM00338">
    <property type="entry name" value="BRLZ"/>
    <property type="match status" value="1"/>
</dbReference>
<proteinExistence type="predicted"/>
<feature type="compositionally biased region" description="Polar residues" evidence="4">
    <location>
        <begin position="366"/>
        <end position="381"/>
    </location>
</feature>
<feature type="coiled-coil region" evidence="3">
    <location>
        <begin position="85"/>
        <end position="112"/>
    </location>
</feature>
<comment type="caution">
    <text evidence="6">The sequence shown here is derived from an EMBL/GenBank/DDBJ whole genome shotgun (WGS) entry which is preliminary data.</text>
</comment>
<dbReference type="InParanoid" id="K2RX42"/>
<evidence type="ECO:0000313" key="7">
    <source>
        <dbReference type="Proteomes" id="UP000007129"/>
    </source>
</evidence>
<feature type="region of interest" description="Disordered" evidence="4">
    <location>
        <begin position="1"/>
        <end position="78"/>
    </location>
</feature>
<dbReference type="GO" id="GO:0090575">
    <property type="term" value="C:RNA polymerase II transcription regulator complex"/>
    <property type="evidence" value="ECO:0007669"/>
    <property type="project" value="TreeGrafter"/>
</dbReference>
<gene>
    <name evidence="6" type="ORF">MPH_05512</name>
</gene>
<dbReference type="OrthoDB" id="2285533at2759"/>
<dbReference type="VEuPathDB" id="FungiDB:MPH_05512"/>
<feature type="region of interest" description="Disordered" evidence="4">
    <location>
        <begin position="142"/>
        <end position="161"/>
    </location>
</feature>
<dbReference type="AlphaFoldDB" id="K2RX42"/>
<dbReference type="eggNOG" id="ENOG502S1NM">
    <property type="taxonomic scope" value="Eukaryota"/>
</dbReference>
<feature type="region of interest" description="Disordered" evidence="4">
    <location>
        <begin position="331"/>
        <end position="389"/>
    </location>
</feature>
<feature type="compositionally biased region" description="Low complexity" evidence="4">
    <location>
        <begin position="241"/>
        <end position="260"/>
    </location>
</feature>